<protein>
    <submittedName>
        <fullName evidence="2">Uncharacterized protein</fullName>
    </submittedName>
</protein>
<comment type="caution">
    <text evidence="2">The sequence shown here is derived from an EMBL/GenBank/DDBJ whole genome shotgun (WGS) entry which is preliminary data.</text>
</comment>
<evidence type="ECO:0000313" key="3">
    <source>
        <dbReference type="Proteomes" id="UP001159363"/>
    </source>
</evidence>
<proteinExistence type="predicted"/>
<reference evidence="2 3" key="1">
    <citation type="submission" date="2023-02" db="EMBL/GenBank/DDBJ databases">
        <title>LHISI_Scaffold_Assembly.</title>
        <authorList>
            <person name="Stuart O.P."/>
            <person name="Cleave R."/>
            <person name="Magrath M.J.L."/>
            <person name="Mikheyev A.S."/>
        </authorList>
    </citation>
    <scope>NUCLEOTIDE SEQUENCE [LARGE SCALE GENOMIC DNA]</scope>
    <source>
        <strain evidence="2">Daus_M_001</strain>
        <tissue evidence="2">Leg muscle</tissue>
    </source>
</reference>
<keyword evidence="3" id="KW-1185">Reference proteome</keyword>
<evidence type="ECO:0000256" key="1">
    <source>
        <dbReference type="SAM" id="MobiDB-lite"/>
    </source>
</evidence>
<dbReference type="EMBL" id="JARBHB010000011">
    <property type="protein sequence ID" value="KAJ8872326.1"/>
    <property type="molecule type" value="Genomic_DNA"/>
</dbReference>
<organism evidence="2 3">
    <name type="scientific">Dryococelus australis</name>
    <dbReference type="NCBI Taxonomy" id="614101"/>
    <lineage>
        <taxon>Eukaryota</taxon>
        <taxon>Metazoa</taxon>
        <taxon>Ecdysozoa</taxon>
        <taxon>Arthropoda</taxon>
        <taxon>Hexapoda</taxon>
        <taxon>Insecta</taxon>
        <taxon>Pterygota</taxon>
        <taxon>Neoptera</taxon>
        <taxon>Polyneoptera</taxon>
        <taxon>Phasmatodea</taxon>
        <taxon>Verophasmatodea</taxon>
        <taxon>Anareolatae</taxon>
        <taxon>Phasmatidae</taxon>
        <taxon>Eurycanthinae</taxon>
        <taxon>Dryococelus</taxon>
    </lineage>
</organism>
<dbReference type="Proteomes" id="UP001159363">
    <property type="component" value="Chromosome 10"/>
</dbReference>
<accession>A0ABQ9GJX1</accession>
<evidence type="ECO:0000313" key="2">
    <source>
        <dbReference type="EMBL" id="KAJ8872326.1"/>
    </source>
</evidence>
<name>A0ABQ9GJX1_9NEOP</name>
<gene>
    <name evidence="2" type="ORF">PR048_025930</name>
</gene>
<feature type="region of interest" description="Disordered" evidence="1">
    <location>
        <begin position="120"/>
        <end position="172"/>
    </location>
</feature>
<sequence length="172" mass="19175">MKFSSAVLCVLACLPPHIERDHTLEVSAHEAARSEFRPQDVGTRLAQVTSCHAAREPQPAERHERYQEVVASLSVSAAWWRQVELSCHPLGMMNDGGGYTPPPLLAILSYPSLIASPRTAPRQADERAAQDCEWRGKREIPEKTRRPVASSSTTPTMRKSLSDPALYRIRFS</sequence>
<feature type="compositionally biased region" description="Basic and acidic residues" evidence="1">
    <location>
        <begin position="123"/>
        <end position="145"/>
    </location>
</feature>
<feature type="compositionally biased region" description="Polar residues" evidence="1">
    <location>
        <begin position="149"/>
        <end position="159"/>
    </location>
</feature>